<organism evidence="2 3">
    <name type="scientific">Microbispora maris</name>
    <dbReference type="NCBI Taxonomy" id="3144104"/>
    <lineage>
        <taxon>Bacteria</taxon>
        <taxon>Bacillati</taxon>
        <taxon>Actinomycetota</taxon>
        <taxon>Actinomycetes</taxon>
        <taxon>Streptosporangiales</taxon>
        <taxon>Streptosporangiaceae</taxon>
        <taxon>Microbispora</taxon>
    </lineage>
</organism>
<keyword evidence="1" id="KW-0732">Signal</keyword>
<proteinExistence type="predicted"/>
<gene>
    <name evidence="2" type="ORF">AAH991_15375</name>
</gene>
<dbReference type="PROSITE" id="PS51257">
    <property type="entry name" value="PROKAR_LIPOPROTEIN"/>
    <property type="match status" value="1"/>
</dbReference>
<accession>A0ABV0AP80</accession>
<reference evidence="2 3" key="1">
    <citation type="submission" date="2024-05" db="EMBL/GenBank/DDBJ databases">
        <title>Microbispora sp.ZYX-F-249.</title>
        <authorList>
            <person name="Xie H."/>
        </authorList>
    </citation>
    <scope>NUCLEOTIDE SEQUENCE [LARGE SCALE GENOMIC DNA]</scope>
    <source>
        <strain evidence="2 3">ZYX-F-249</strain>
    </source>
</reference>
<evidence type="ECO:0008006" key="4">
    <source>
        <dbReference type="Google" id="ProtNLM"/>
    </source>
</evidence>
<feature type="chain" id="PRO_5045846021" description="Lipoprotein" evidence="1">
    <location>
        <begin position="20"/>
        <end position="128"/>
    </location>
</feature>
<dbReference type="EMBL" id="JBDJAW010000011">
    <property type="protein sequence ID" value="MEN3536495.1"/>
    <property type="molecule type" value="Genomic_DNA"/>
</dbReference>
<comment type="caution">
    <text evidence="2">The sequence shown here is derived from an EMBL/GenBank/DDBJ whole genome shotgun (WGS) entry which is preliminary data.</text>
</comment>
<evidence type="ECO:0000313" key="2">
    <source>
        <dbReference type="EMBL" id="MEN3536495.1"/>
    </source>
</evidence>
<name>A0ABV0AP80_9ACTN</name>
<dbReference type="RefSeq" id="WP_346226486.1">
    <property type="nucleotide sequence ID" value="NZ_JBDJAW010000011.1"/>
</dbReference>
<evidence type="ECO:0000313" key="3">
    <source>
        <dbReference type="Proteomes" id="UP001447516"/>
    </source>
</evidence>
<keyword evidence="3" id="KW-1185">Reference proteome</keyword>
<evidence type="ECO:0000256" key="1">
    <source>
        <dbReference type="SAM" id="SignalP"/>
    </source>
</evidence>
<feature type="signal peptide" evidence="1">
    <location>
        <begin position="1"/>
        <end position="19"/>
    </location>
</feature>
<dbReference type="Proteomes" id="UP001447516">
    <property type="component" value="Unassembled WGS sequence"/>
</dbReference>
<protein>
    <recommendedName>
        <fullName evidence="4">Lipoprotein</fullName>
    </recommendedName>
</protein>
<sequence>MASFARRLALLLAVSATLAGCGLRDDVAGNPWDDWRHKVRGTSIDSAPRADVNGVVLPLFHADWFVIDGGPGSSPPTSPAWPASATAGAPFILHLTTPVPPAWIEIRSFRKAVTSPRGFVKNCAGGVE</sequence>